<feature type="region of interest" description="Disordered" evidence="1">
    <location>
        <begin position="145"/>
        <end position="164"/>
    </location>
</feature>
<dbReference type="InterPro" id="IPR000719">
    <property type="entry name" value="Prot_kinase_dom"/>
</dbReference>
<feature type="compositionally biased region" description="Low complexity" evidence="1">
    <location>
        <begin position="664"/>
        <end position="684"/>
    </location>
</feature>
<dbReference type="eggNOG" id="KOG0192">
    <property type="taxonomic scope" value="Eukaryota"/>
</dbReference>
<dbReference type="InterPro" id="IPR051681">
    <property type="entry name" value="Ser/Thr_Kinases-Pseudokinases"/>
</dbReference>
<evidence type="ECO:0000256" key="1">
    <source>
        <dbReference type="SAM" id="MobiDB-lite"/>
    </source>
</evidence>
<dbReference type="KEGG" id="cre:CHLRE_02g145500v5"/>
<feature type="compositionally biased region" description="Polar residues" evidence="1">
    <location>
        <begin position="145"/>
        <end position="154"/>
    </location>
</feature>
<dbReference type="GO" id="GO:0007165">
    <property type="term" value="P:signal transduction"/>
    <property type="evidence" value="ECO:0000318"/>
    <property type="project" value="GO_Central"/>
</dbReference>
<dbReference type="CDD" id="cd14014">
    <property type="entry name" value="STKc_PknB_like"/>
    <property type="match status" value="1"/>
</dbReference>
<keyword evidence="3" id="KW-1185">Reference proteome</keyword>
<dbReference type="InterPro" id="IPR011009">
    <property type="entry name" value="Kinase-like_dom_sf"/>
</dbReference>
<evidence type="ECO:0000313" key="3">
    <source>
        <dbReference type="Proteomes" id="UP000006906"/>
    </source>
</evidence>
<dbReference type="SUPFAM" id="SSF56112">
    <property type="entry name" value="Protein kinase-like (PK-like)"/>
    <property type="match status" value="1"/>
</dbReference>
<dbReference type="OrthoDB" id="1711006at2759"/>
<sequence length="714" mass="75538">MLRPVCLAAGAYGVARGNENDATATESTACELELVDDMSPCFEHLHTPVQPVQSRAMPSVFGPCSAVTAPAMASCQHGGSLAGIMTAVAVTVAAAPVLHPSTAGCGAVAATSGAAGVQAHQHTQQQLQNVQQPFAQVSYQPIMTAGQSSEQQAPGPSPGATAGSTHTLLSAYQVHGVVDPRNVHQCDARNIAEGIQLVPRELGRGTYGIVVPGTYHGLPVAVKLMVSPSLNRAVVREALLGPCLVHPNLVATYTARCARLTHEFFDLLEGRTNKQHALSDTCLPRMLRPLVHSGDGFGDPEGAGSDVEPLPVLHQILYGLKAVTGHYLTLTVQEYCDATTLTNAIARGVFRANPQWGVRLARRALLRTASEMARALLHLHDAGVIHGDLKPANVLLRSSREDRRGFIAKIADFGLSHVLPPAAGTMMSDTFGSIAYSAPEGFSNQVSRATDIWAFGIIVWQMLTGVRPWEGMDQTTVVNGLQSNTLTLVWPEVEPMAAPIVALGRRCLSFDPAQRPTAREALTELISIESAIRTELVIGLQAAAAATGDRKAGGYCGPDSNSMSGGSNSATTTQEAQLVGVMAPGVPQPGVQGQVAAAAAAGLQQRVLHATRQQIQQQLQYHTHNQLSYQQMQVQQQPQQMQQPPQQHVQYVQQGLQLPQQQLQQQLQQVPPTMPQQQPQLQPQIAQAATSLAPGVPAAGSGSGGAAAPLQYAF</sequence>
<dbReference type="PROSITE" id="PS00107">
    <property type="entry name" value="PROTEIN_KINASE_ATP"/>
    <property type="match status" value="1"/>
</dbReference>
<dbReference type="GO" id="GO:0005524">
    <property type="term" value="F:ATP binding"/>
    <property type="evidence" value="ECO:0007669"/>
    <property type="project" value="UniProtKB-UniRule"/>
</dbReference>
<dbReference type="Gramene" id="PNW87438">
    <property type="protein sequence ID" value="PNW87438"/>
    <property type="gene ID" value="CHLRE_02g145500v5"/>
</dbReference>
<accession>A8J0W2</accession>
<dbReference type="AlphaFoldDB" id="A8J0W2"/>
<dbReference type="Proteomes" id="UP000006906">
    <property type="component" value="Chromosome 2"/>
</dbReference>
<dbReference type="GO" id="GO:0004674">
    <property type="term" value="F:protein serine/threonine kinase activity"/>
    <property type="evidence" value="ECO:0000318"/>
    <property type="project" value="GO_Central"/>
</dbReference>
<gene>
    <name evidence="2" type="ORF">CHLRE_02g145500v5</name>
</gene>
<dbReference type="GeneID" id="5720505"/>
<dbReference type="PANTHER" id="PTHR44329">
    <property type="entry name" value="SERINE/THREONINE-PROTEIN KINASE TNNI3K-RELATED"/>
    <property type="match status" value="1"/>
</dbReference>
<dbReference type="PANTHER" id="PTHR44329:SF214">
    <property type="entry name" value="PROTEIN KINASE DOMAIN-CONTAINING PROTEIN"/>
    <property type="match status" value="1"/>
</dbReference>
<dbReference type="EMBL" id="CM008963">
    <property type="protein sequence ID" value="PNW87438.1"/>
    <property type="molecule type" value="Genomic_DNA"/>
</dbReference>
<dbReference type="STRING" id="3055.A8J0W2"/>
<dbReference type="Gene3D" id="3.30.200.20">
    <property type="entry name" value="Phosphorylase Kinase, domain 1"/>
    <property type="match status" value="1"/>
</dbReference>
<dbReference type="SMART" id="SM00220">
    <property type="entry name" value="S_TKc"/>
    <property type="match status" value="1"/>
</dbReference>
<proteinExistence type="predicted"/>
<dbReference type="PROSITE" id="PS00108">
    <property type="entry name" value="PROTEIN_KINASE_ST"/>
    <property type="match status" value="1"/>
</dbReference>
<dbReference type="InParanoid" id="A8J0W2"/>
<dbReference type="Pfam" id="PF00069">
    <property type="entry name" value="Pkinase"/>
    <property type="match status" value="1"/>
</dbReference>
<dbReference type="PROSITE" id="PS50011">
    <property type="entry name" value="PROTEIN_KINASE_DOM"/>
    <property type="match status" value="1"/>
</dbReference>
<reference evidence="2 3" key="1">
    <citation type="journal article" date="2007" name="Science">
        <title>The Chlamydomonas genome reveals the evolution of key animal and plant functions.</title>
        <authorList>
            <person name="Merchant S.S."/>
            <person name="Prochnik S.E."/>
            <person name="Vallon O."/>
            <person name="Harris E.H."/>
            <person name="Karpowicz S.J."/>
            <person name="Witman G.B."/>
            <person name="Terry A."/>
            <person name="Salamov A."/>
            <person name="Fritz-Laylin L.K."/>
            <person name="Marechal-Drouard L."/>
            <person name="Marshall W.F."/>
            <person name="Qu L.H."/>
            <person name="Nelson D.R."/>
            <person name="Sanderfoot A.A."/>
            <person name="Spalding M.H."/>
            <person name="Kapitonov V.V."/>
            <person name="Ren Q."/>
            <person name="Ferris P."/>
            <person name="Lindquist E."/>
            <person name="Shapiro H."/>
            <person name="Lucas S.M."/>
            <person name="Grimwood J."/>
            <person name="Schmutz J."/>
            <person name="Cardol P."/>
            <person name="Cerutti H."/>
            <person name="Chanfreau G."/>
            <person name="Chen C.L."/>
            <person name="Cognat V."/>
            <person name="Croft M.T."/>
            <person name="Dent R."/>
            <person name="Dutcher S."/>
            <person name="Fernandez E."/>
            <person name="Fukuzawa H."/>
            <person name="Gonzalez-Ballester D."/>
            <person name="Gonzalez-Halphen D."/>
            <person name="Hallmann A."/>
            <person name="Hanikenne M."/>
            <person name="Hippler M."/>
            <person name="Inwood W."/>
            <person name="Jabbari K."/>
            <person name="Kalanon M."/>
            <person name="Kuras R."/>
            <person name="Lefebvre P.A."/>
            <person name="Lemaire S.D."/>
            <person name="Lobanov A.V."/>
            <person name="Lohr M."/>
            <person name="Manuell A."/>
            <person name="Meier I."/>
            <person name="Mets L."/>
            <person name="Mittag M."/>
            <person name="Mittelmeier T."/>
            <person name="Moroney J.V."/>
            <person name="Moseley J."/>
            <person name="Napoli C."/>
            <person name="Nedelcu A.M."/>
            <person name="Niyogi K."/>
            <person name="Novoselov S.V."/>
            <person name="Paulsen I.T."/>
            <person name="Pazour G."/>
            <person name="Purton S."/>
            <person name="Ral J.P."/>
            <person name="Riano-Pachon D.M."/>
            <person name="Riekhof W."/>
            <person name="Rymarquis L."/>
            <person name="Schroda M."/>
            <person name="Stern D."/>
            <person name="Umen J."/>
            <person name="Willows R."/>
            <person name="Wilson N."/>
            <person name="Zimmer S.L."/>
            <person name="Allmer J."/>
            <person name="Balk J."/>
            <person name="Bisova K."/>
            <person name="Chen C.J."/>
            <person name="Elias M."/>
            <person name="Gendler K."/>
            <person name="Hauser C."/>
            <person name="Lamb M.R."/>
            <person name="Ledford H."/>
            <person name="Long J.C."/>
            <person name="Minagawa J."/>
            <person name="Page M.D."/>
            <person name="Pan J."/>
            <person name="Pootakham W."/>
            <person name="Roje S."/>
            <person name="Rose A."/>
            <person name="Stahlberg E."/>
            <person name="Terauchi A.M."/>
            <person name="Yang P."/>
            <person name="Ball S."/>
            <person name="Bowler C."/>
            <person name="Dieckmann C.L."/>
            <person name="Gladyshev V.N."/>
            <person name="Green P."/>
            <person name="Jorgensen R."/>
            <person name="Mayfield S."/>
            <person name="Mueller-Roeber B."/>
            <person name="Rajamani S."/>
            <person name="Sayre R.T."/>
            <person name="Brokstein P."/>
            <person name="Dubchak I."/>
            <person name="Goodstein D."/>
            <person name="Hornick L."/>
            <person name="Huang Y.W."/>
            <person name="Jhaveri J."/>
            <person name="Luo Y."/>
            <person name="Martinez D."/>
            <person name="Ngau W.C."/>
            <person name="Otillar B."/>
            <person name="Poliakov A."/>
            <person name="Porter A."/>
            <person name="Szajkowski L."/>
            <person name="Werner G."/>
            <person name="Zhou K."/>
            <person name="Grigoriev I.V."/>
            <person name="Rokhsar D.S."/>
            <person name="Grossman A.R."/>
        </authorList>
    </citation>
    <scope>NUCLEOTIDE SEQUENCE [LARGE SCALE GENOMIC DNA]</scope>
    <source>
        <strain evidence="3">CC-503</strain>
    </source>
</reference>
<dbReference type="HOGENOM" id="CLU_387022_0_0_1"/>
<dbReference type="PaxDb" id="3055-EDP02153"/>
<organism evidence="2 3">
    <name type="scientific">Chlamydomonas reinhardtii</name>
    <name type="common">Chlamydomonas smithii</name>
    <dbReference type="NCBI Taxonomy" id="3055"/>
    <lineage>
        <taxon>Eukaryota</taxon>
        <taxon>Viridiplantae</taxon>
        <taxon>Chlorophyta</taxon>
        <taxon>core chlorophytes</taxon>
        <taxon>Chlorophyceae</taxon>
        <taxon>CS clade</taxon>
        <taxon>Chlamydomonadales</taxon>
        <taxon>Chlamydomonadaceae</taxon>
        <taxon>Chlamydomonas</taxon>
    </lineage>
</organism>
<dbReference type="Gene3D" id="1.10.510.10">
    <property type="entry name" value="Transferase(Phosphotransferase) domain 1"/>
    <property type="match status" value="1"/>
</dbReference>
<dbReference type="RefSeq" id="XP_001695001.1">
    <property type="nucleotide sequence ID" value="XM_001694949.2"/>
</dbReference>
<protein>
    <submittedName>
        <fullName evidence="2">Uncharacterized protein</fullName>
    </submittedName>
</protein>
<dbReference type="InterPro" id="IPR017441">
    <property type="entry name" value="Protein_kinase_ATP_BS"/>
</dbReference>
<dbReference type="InterPro" id="IPR008271">
    <property type="entry name" value="Ser/Thr_kinase_AS"/>
</dbReference>
<feature type="region of interest" description="Disordered" evidence="1">
    <location>
        <begin position="664"/>
        <end position="714"/>
    </location>
</feature>
<name>A8J0W2_CHLRE</name>
<evidence type="ECO:0000313" key="2">
    <source>
        <dbReference type="EMBL" id="PNW87438.1"/>
    </source>
</evidence>